<dbReference type="AlphaFoldDB" id="A0A1F6ERT3"/>
<reference evidence="1 2" key="1">
    <citation type="journal article" date="2016" name="Nat. Commun.">
        <title>Thousands of microbial genomes shed light on interconnected biogeochemical processes in an aquifer system.</title>
        <authorList>
            <person name="Anantharaman K."/>
            <person name="Brown C.T."/>
            <person name="Hug L.A."/>
            <person name="Sharon I."/>
            <person name="Castelle C.J."/>
            <person name="Probst A.J."/>
            <person name="Thomas B.C."/>
            <person name="Singh A."/>
            <person name="Wilkins M.J."/>
            <person name="Karaoz U."/>
            <person name="Brodie E.L."/>
            <person name="Williams K.H."/>
            <person name="Hubbard S.S."/>
            <person name="Banfield J.F."/>
        </authorList>
    </citation>
    <scope>NUCLEOTIDE SEQUENCE [LARGE SCALE GENOMIC DNA]</scope>
</reference>
<dbReference type="STRING" id="1798507.A3A34_01525"/>
<accession>A0A1F6ERT3</accession>
<dbReference type="Proteomes" id="UP000178587">
    <property type="component" value="Unassembled WGS sequence"/>
</dbReference>
<dbReference type="EMBL" id="MFLU01000002">
    <property type="protein sequence ID" value="OGG76152.1"/>
    <property type="molecule type" value="Genomic_DNA"/>
</dbReference>
<sequence length="213" mass="23692">MLYVFTGTDRKKAREAMYKKIASIASGARIVRITDAHTVNDLKNALRGGGLFGEKQAVIFEDVCANDEMRAILTPTLSSLCDSEETFFVLEEKPNAELSRTLKKYAHEYVVHSTKKQAEDKTIFALTNALRGKNKKALWIGYQCELLKGVAPEAIHGVLFWGAKDMLLRAQARSAEQCRGAELVALLAELPHEARRSGVELEYALEQFVLSGM</sequence>
<proteinExistence type="predicted"/>
<evidence type="ECO:0000313" key="2">
    <source>
        <dbReference type="Proteomes" id="UP000178587"/>
    </source>
</evidence>
<comment type="caution">
    <text evidence="1">The sequence shown here is derived from an EMBL/GenBank/DDBJ whole genome shotgun (WGS) entry which is preliminary data.</text>
</comment>
<organism evidence="1 2">
    <name type="scientific">Candidatus Kaiserbacteria bacterium RIFCSPLOWO2_01_FULL_50_24</name>
    <dbReference type="NCBI Taxonomy" id="1798507"/>
    <lineage>
        <taxon>Bacteria</taxon>
        <taxon>Candidatus Kaiseribacteriota</taxon>
    </lineage>
</organism>
<gene>
    <name evidence="1" type="ORF">A3A34_01525</name>
</gene>
<protein>
    <recommendedName>
        <fullName evidence="3">DNA polymerase III delta N-terminal domain-containing protein</fullName>
    </recommendedName>
</protein>
<name>A0A1F6ERT3_9BACT</name>
<evidence type="ECO:0008006" key="3">
    <source>
        <dbReference type="Google" id="ProtNLM"/>
    </source>
</evidence>
<evidence type="ECO:0000313" key="1">
    <source>
        <dbReference type="EMBL" id="OGG76152.1"/>
    </source>
</evidence>